<keyword evidence="7" id="KW-0539">Nucleus</keyword>
<evidence type="ECO:0000256" key="3">
    <source>
        <dbReference type="ARBA" id="ARBA00006958"/>
    </source>
</evidence>
<comment type="subcellular location">
    <subcellularLocation>
        <location evidence="2">Nucleus</location>
    </subcellularLocation>
</comment>
<evidence type="ECO:0000313" key="9">
    <source>
        <dbReference type="Proteomes" id="UP001515500"/>
    </source>
</evidence>
<dbReference type="GO" id="GO:0016787">
    <property type="term" value="F:hydrolase activity"/>
    <property type="evidence" value="ECO:0007669"/>
    <property type="project" value="UniProtKB-KW"/>
</dbReference>
<dbReference type="PANTHER" id="PTHR22930:SF271">
    <property type="entry name" value="OS03G0643050 PROTEIN"/>
    <property type="match status" value="1"/>
</dbReference>
<dbReference type="GO" id="GO:0005634">
    <property type="term" value="C:nucleus"/>
    <property type="evidence" value="ECO:0007669"/>
    <property type="project" value="UniProtKB-SubCell"/>
</dbReference>
<protein>
    <submittedName>
        <fullName evidence="10">Nuclease HARBI1</fullName>
    </submittedName>
</protein>
<keyword evidence="4" id="KW-0540">Nuclease</keyword>
<dbReference type="RefSeq" id="XP_039118748.1">
    <property type="nucleotide sequence ID" value="XM_039262814.1"/>
</dbReference>
<evidence type="ECO:0000256" key="7">
    <source>
        <dbReference type="ARBA" id="ARBA00023242"/>
    </source>
</evidence>
<name>A0AB40AUT7_DIOCR</name>
<comment type="similarity">
    <text evidence="3">Belongs to the HARBI1 family.</text>
</comment>
<dbReference type="Proteomes" id="UP001515500">
    <property type="component" value="Unplaced"/>
</dbReference>
<dbReference type="GO" id="GO:0046872">
    <property type="term" value="F:metal ion binding"/>
    <property type="evidence" value="ECO:0007669"/>
    <property type="project" value="UniProtKB-KW"/>
</dbReference>
<dbReference type="InterPro" id="IPR045249">
    <property type="entry name" value="HARBI1-like"/>
</dbReference>
<keyword evidence="9" id="KW-1185">Reference proteome</keyword>
<keyword evidence="6" id="KW-0378">Hydrolase</keyword>
<proteinExistence type="inferred from homology"/>
<dbReference type="Pfam" id="PF13359">
    <property type="entry name" value="DDE_Tnp_4"/>
    <property type="match status" value="1"/>
</dbReference>
<keyword evidence="5" id="KW-0479">Metal-binding</keyword>
<evidence type="ECO:0000256" key="6">
    <source>
        <dbReference type="ARBA" id="ARBA00022801"/>
    </source>
</evidence>
<dbReference type="InterPro" id="IPR027806">
    <property type="entry name" value="HARBI1_dom"/>
</dbReference>
<dbReference type="GO" id="GO:0004518">
    <property type="term" value="F:nuclease activity"/>
    <property type="evidence" value="ECO:0007669"/>
    <property type="project" value="UniProtKB-KW"/>
</dbReference>
<reference evidence="10" key="1">
    <citation type="submission" date="2025-08" db="UniProtKB">
        <authorList>
            <consortium name="RefSeq"/>
        </authorList>
    </citation>
    <scope>IDENTIFICATION</scope>
</reference>
<evidence type="ECO:0000256" key="1">
    <source>
        <dbReference type="ARBA" id="ARBA00001968"/>
    </source>
</evidence>
<dbReference type="PANTHER" id="PTHR22930">
    <property type="match status" value="1"/>
</dbReference>
<accession>A0AB40AUT7</accession>
<organism evidence="9 10">
    <name type="scientific">Dioscorea cayennensis subsp. rotundata</name>
    <name type="common">White Guinea yam</name>
    <name type="synonym">Dioscorea rotundata</name>
    <dbReference type="NCBI Taxonomy" id="55577"/>
    <lineage>
        <taxon>Eukaryota</taxon>
        <taxon>Viridiplantae</taxon>
        <taxon>Streptophyta</taxon>
        <taxon>Embryophyta</taxon>
        <taxon>Tracheophyta</taxon>
        <taxon>Spermatophyta</taxon>
        <taxon>Magnoliopsida</taxon>
        <taxon>Liliopsida</taxon>
        <taxon>Dioscoreales</taxon>
        <taxon>Dioscoreaceae</taxon>
        <taxon>Dioscorea</taxon>
    </lineage>
</organism>
<evidence type="ECO:0000256" key="4">
    <source>
        <dbReference type="ARBA" id="ARBA00022722"/>
    </source>
</evidence>
<dbReference type="AlphaFoldDB" id="A0AB40AUT7"/>
<gene>
    <name evidence="10" type="primary">LOC120254786</name>
</gene>
<evidence type="ECO:0000256" key="2">
    <source>
        <dbReference type="ARBA" id="ARBA00004123"/>
    </source>
</evidence>
<dbReference type="GeneID" id="120254786"/>
<evidence type="ECO:0000313" key="10">
    <source>
        <dbReference type="RefSeq" id="XP_039118748.1"/>
    </source>
</evidence>
<evidence type="ECO:0000256" key="5">
    <source>
        <dbReference type="ARBA" id="ARBA00022723"/>
    </source>
</evidence>
<sequence length="255" mass="29517">MFIYTLAHNASNRDVQERFEHSAETGCVGAIDVTHIPIMISLDKQDPYRNRKQRLSQNVMVACDFDLRFVYVRAGWEGSASDARILQHSIKQGFEVPRGKYYLVDAGYANTLNFIAPYKGVRYHLQEQGRAQSRPSNYKELFNLRYASLRNHVERIISIFKIRFLILKVATFHPIDSQTGIVVAAYMFHNFICIHNGTYVVEDFDNEVEETIVPNGDESYGEDVDTMNSERNTGARKIDEIAMQMWSDYCSYRRD</sequence>
<evidence type="ECO:0000259" key="8">
    <source>
        <dbReference type="Pfam" id="PF13359"/>
    </source>
</evidence>
<comment type="cofactor">
    <cofactor evidence="1">
        <name>a divalent metal cation</name>
        <dbReference type="ChEBI" id="CHEBI:60240"/>
    </cofactor>
</comment>
<feature type="domain" description="DDE Tnp4" evidence="8">
    <location>
        <begin position="31"/>
        <end position="190"/>
    </location>
</feature>